<dbReference type="Gene3D" id="3.40.630.30">
    <property type="match status" value="1"/>
</dbReference>
<evidence type="ECO:0000313" key="3">
    <source>
        <dbReference type="Proteomes" id="UP000054771"/>
    </source>
</evidence>
<evidence type="ECO:0000313" key="2">
    <source>
        <dbReference type="EMBL" id="CEN62121.1"/>
    </source>
</evidence>
<accession>A0A0U5A1R1</accession>
<protein>
    <submittedName>
        <fullName evidence="2">Putative Acetyltransferase, GNAT family family (AFU_orthologue AFUA_1G09260)</fullName>
    </submittedName>
</protein>
<gene>
    <name evidence="2" type="ORF">ASPCAL08760</name>
</gene>
<dbReference type="PANTHER" id="PTHR47542">
    <property type="entry name" value="ACYL-COA N-ACYLTRANSFERASES (NAT) SUPERFAMILY PROTEIN"/>
    <property type="match status" value="1"/>
</dbReference>
<organism evidence="2 3">
    <name type="scientific">Aspergillus calidoustus</name>
    <dbReference type="NCBI Taxonomy" id="454130"/>
    <lineage>
        <taxon>Eukaryota</taxon>
        <taxon>Fungi</taxon>
        <taxon>Dikarya</taxon>
        <taxon>Ascomycota</taxon>
        <taxon>Pezizomycotina</taxon>
        <taxon>Eurotiomycetes</taxon>
        <taxon>Eurotiomycetidae</taxon>
        <taxon>Eurotiales</taxon>
        <taxon>Aspergillaceae</taxon>
        <taxon>Aspergillus</taxon>
        <taxon>Aspergillus subgen. Nidulantes</taxon>
    </lineage>
</organism>
<reference evidence="3" key="1">
    <citation type="journal article" date="2016" name="Genome Announc.">
        <title>Draft genome sequences of fungus Aspergillus calidoustus.</title>
        <authorList>
            <person name="Horn F."/>
            <person name="Linde J."/>
            <person name="Mattern D.J."/>
            <person name="Walther G."/>
            <person name="Guthke R."/>
            <person name="Scherlach K."/>
            <person name="Martin K."/>
            <person name="Brakhage A.A."/>
            <person name="Petzke L."/>
            <person name="Valiante V."/>
        </authorList>
    </citation>
    <scope>NUCLEOTIDE SEQUENCE [LARGE SCALE GENOMIC DNA]</scope>
    <source>
        <strain evidence="3">SF006504</strain>
    </source>
</reference>
<dbReference type="AlphaFoldDB" id="A0A0U5A1R1"/>
<dbReference type="STRING" id="454130.A0A0U5A1R1"/>
<dbReference type="Pfam" id="PF00583">
    <property type="entry name" value="Acetyltransf_1"/>
    <property type="match status" value="1"/>
</dbReference>
<evidence type="ECO:0000259" key="1">
    <source>
        <dbReference type="PROSITE" id="PS51186"/>
    </source>
</evidence>
<dbReference type="CDD" id="cd04301">
    <property type="entry name" value="NAT_SF"/>
    <property type="match status" value="1"/>
</dbReference>
<name>A0A0U5A1R1_ASPCI</name>
<dbReference type="InterPro" id="IPR016181">
    <property type="entry name" value="Acyl_CoA_acyltransferase"/>
</dbReference>
<dbReference type="EMBL" id="CDMC01000007">
    <property type="protein sequence ID" value="CEN62121.1"/>
    <property type="molecule type" value="Genomic_DNA"/>
</dbReference>
<proteinExistence type="predicted"/>
<dbReference type="Proteomes" id="UP000054771">
    <property type="component" value="Unassembled WGS sequence"/>
</dbReference>
<dbReference type="GO" id="GO:0016747">
    <property type="term" value="F:acyltransferase activity, transferring groups other than amino-acyl groups"/>
    <property type="evidence" value="ECO:0007669"/>
    <property type="project" value="InterPro"/>
</dbReference>
<dbReference type="OrthoDB" id="41532at2759"/>
<dbReference type="PROSITE" id="PS51186">
    <property type="entry name" value="GNAT"/>
    <property type="match status" value="1"/>
</dbReference>
<dbReference type="InterPro" id="IPR000182">
    <property type="entry name" value="GNAT_dom"/>
</dbReference>
<dbReference type="OMA" id="RTGIKMV"/>
<feature type="domain" description="N-acetyltransferase" evidence="1">
    <location>
        <begin position="8"/>
        <end position="163"/>
    </location>
</feature>
<dbReference type="PANTHER" id="PTHR47542:SF2">
    <property type="entry name" value="ACYL-COA N-ACYLTRANSFERASES (NAT) SUPERFAMILY PROTEIN"/>
    <property type="match status" value="1"/>
</dbReference>
<keyword evidence="3" id="KW-1185">Reference proteome</keyword>
<keyword evidence="2" id="KW-0808">Transferase</keyword>
<dbReference type="SUPFAM" id="SSF55729">
    <property type="entry name" value="Acyl-CoA N-acyltransferases (Nat)"/>
    <property type="match status" value="1"/>
</dbReference>
<sequence>MLEDLTISDIHSLGKSQAFEVLAQITRVEKKTFPSSEAFQFGEELWRKKPNTRVLYVTGTTRGTQSHSPLVAYAVYARQKGVAWVHKVCVAEIFRGNGVGTQLMEHIRARLQKEGCQFVYLWVDKAREHARSLYLRTGFEELEELSDYYAPGRNGIKMVLDLQRGT</sequence>